<evidence type="ECO:0000256" key="1">
    <source>
        <dbReference type="ARBA" id="ARBA00006174"/>
    </source>
</evidence>
<evidence type="ECO:0008006" key="5">
    <source>
        <dbReference type="Google" id="ProtNLM"/>
    </source>
</evidence>
<protein>
    <recommendedName>
        <fullName evidence="5">MmgE/PrpD family protein</fullName>
    </recommendedName>
</protein>
<dbReference type="GO" id="GO:0016829">
    <property type="term" value="F:lyase activity"/>
    <property type="evidence" value="ECO:0007669"/>
    <property type="project" value="InterPro"/>
</dbReference>
<dbReference type="InterPro" id="IPR042183">
    <property type="entry name" value="MmgE/PrpD_sf_1"/>
</dbReference>
<dbReference type="PANTHER" id="PTHR16943:SF8">
    <property type="entry name" value="2-METHYLCITRATE DEHYDRATASE"/>
    <property type="match status" value="1"/>
</dbReference>
<feature type="domain" description="MmgE/PrpD N-terminal" evidence="2">
    <location>
        <begin position="6"/>
        <end position="233"/>
    </location>
</feature>
<sequence length="431" mass="46441">MTDHLEELCRFLSRTTFEDLPDEVVQRGHQVTADTIAAIVGGSAEPEVLALTKSLATGSVGMSTVLGPGQKVQTATAAFLNGTAGTFLEMDEGNQFCQGHPAIHVLPAALAFAESHRLAGEQLLLALTLGYEVAARIGIGATIRKSMHPHGTWGTVGGAVAVAKLAGACSSEFRETINVASTLGLGTSRQTMLQGGTVRNSFAGVSGQMSVMAWDMVKAGFNGEHDGLATIWGSVLSEHWDPAALTDDLGTRWEIARNYFKRHSCCRYNHGALDVLTKICADTPVAISEIDKIRVETYSLAAQLNDRSPRNTLAAKFSVPFAVASTLVNGNSGLASFTWEAIGREEIMALASKVEVVEDQALTEMVPDYRPARVRITLKDGRVLEGFTRTNRGDSEDPYTQEVLTEKFFELTTRVWPYDQAEKVFAAAMKV</sequence>
<dbReference type="Pfam" id="PF03972">
    <property type="entry name" value="MmgE_PrpD_N"/>
    <property type="match status" value="1"/>
</dbReference>
<dbReference type="InterPro" id="IPR005656">
    <property type="entry name" value="MmgE_PrpD"/>
</dbReference>
<dbReference type="InterPro" id="IPR045337">
    <property type="entry name" value="MmgE_PrpD_C"/>
</dbReference>
<feature type="non-terminal residue" evidence="4">
    <location>
        <position position="431"/>
    </location>
</feature>
<dbReference type="PANTHER" id="PTHR16943">
    <property type="entry name" value="2-METHYLCITRATE DEHYDRATASE-RELATED"/>
    <property type="match status" value="1"/>
</dbReference>
<dbReference type="InterPro" id="IPR042188">
    <property type="entry name" value="MmgE/PrpD_sf_2"/>
</dbReference>
<dbReference type="Pfam" id="PF19305">
    <property type="entry name" value="MmgE_PrpD_C"/>
    <property type="match status" value="1"/>
</dbReference>
<dbReference type="Gene3D" id="1.10.4100.10">
    <property type="entry name" value="2-methylcitrate dehydratase PrpD"/>
    <property type="match status" value="1"/>
</dbReference>
<dbReference type="Gene3D" id="3.30.1330.120">
    <property type="entry name" value="2-methylcitrate dehydratase PrpD"/>
    <property type="match status" value="1"/>
</dbReference>
<dbReference type="InterPro" id="IPR036148">
    <property type="entry name" value="MmgE/PrpD_sf"/>
</dbReference>
<comment type="similarity">
    <text evidence="1">Belongs to the PrpD family.</text>
</comment>
<proteinExistence type="inferred from homology"/>
<evidence type="ECO:0000259" key="2">
    <source>
        <dbReference type="Pfam" id="PF03972"/>
    </source>
</evidence>
<dbReference type="AlphaFoldDB" id="A0A382FH52"/>
<evidence type="ECO:0000313" key="4">
    <source>
        <dbReference type="EMBL" id="SVB61979.1"/>
    </source>
</evidence>
<feature type="domain" description="MmgE/PrpD C-terminal" evidence="3">
    <location>
        <begin position="263"/>
        <end position="423"/>
    </location>
</feature>
<organism evidence="4">
    <name type="scientific">marine metagenome</name>
    <dbReference type="NCBI Taxonomy" id="408172"/>
    <lineage>
        <taxon>unclassified sequences</taxon>
        <taxon>metagenomes</taxon>
        <taxon>ecological metagenomes</taxon>
    </lineage>
</organism>
<accession>A0A382FH52</accession>
<name>A0A382FH52_9ZZZZ</name>
<dbReference type="InterPro" id="IPR045336">
    <property type="entry name" value="MmgE_PrpD_N"/>
</dbReference>
<reference evidence="4" key="1">
    <citation type="submission" date="2018-05" db="EMBL/GenBank/DDBJ databases">
        <authorList>
            <person name="Lanie J.A."/>
            <person name="Ng W.-L."/>
            <person name="Kazmierczak K.M."/>
            <person name="Andrzejewski T.M."/>
            <person name="Davidsen T.M."/>
            <person name="Wayne K.J."/>
            <person name="Tettelin H."/>
            <person name="Glass J.I."/>
            <person name="Rusch D."/>
            <person name="Podicherti R."/>
            <person name="Tsui H.-C.T."/>
            <person name="Winkler M.E."/>
        </authorList>
    </citation>
    <scope>NUCLEOTIDE SEQUENCE</scope>
</reference>
<dbReference type="EMBL" id="UINC01049787">
    <property type="protein sequence ID" value="SVB61979.1"/>
    <property type="molecule type" value="Genomic_DNA"/>
</dbReference>
<evidence type="ECO:0000259" key="3">
    <source>
        <dbReference type="Pfam" id="PF19305"/>
    </source>
</evidence>
<dbReference type="SUPFAM" id="SSF103378">
    <property type="entry name" value="2-methylcitrate dehydratase PrpD"/>
    <property type="match status" value="1"/>
</dbReference>
<gene>
    <name evidence="4" type="ORF">METZ01_LOCUS214833</name>
</gene>